<keyword evidence="3" id="KW-1185">Reference proteome</keyword>
<accession>A0A9P8FUA2</accession>
<name>A0A9P8FUA2_AURME</name>
<reference evidence="2" key="1">
    <citation type="journal article" date="2021" name="J Fungi (Basel)">
        <title>Virulence traits and population genomics of the black yeast Aureobasidium melanogenum.</title>
        <authorList>
            <person name="Cernosa A."/>
            <person name="Sun X."/>
            <person name="Gostincar C."/>
            <person name="Fang C."/>
            <person name="Gunde-Cimerman N."/>
            <person name="Song Z."/>
        </authorList>
    </citation>
    <scope>NUCLEOTIDE SEQUENCE</scope>
    <source>
        <strain evidence="2">EXF-9298</strain>
    </source>
</reference>
<gene>
    <name evidence="2" type="ORF">KCU98_g7487</name>
</gene>
<dbReference type="EMBL" id="JAHFXS010000854">
    <property type="protein sequence ID" value="KAG9981413.1"/>
    <property type="molecule type" value="Genomic_DNA"/>
</dbReference>
<evidence type="ECO:0000313" key="2">
    <source>
        <dbReference type="EMBL" id="KAG9981413.1"/>
    </source>
</evidence>
<evidence type="ECO:0000256" key="1">
    <source>
        <dbReference type="SAM" id="MobiDB-lite"/>
    </source>
</evidence>
<organism evidence="2 3">
    <name type="scientific">Aureobasidium melanogenum</name>
    <name type="common">Aureobasidium pullulans var. melanogenum</name>
    <dbReference type="NCBI Taxonomy" id="46634"/>
    <lineage>
        <taxon>Eukaryota</taxon>
        <taxon>Fungi</taxon>
        <taxon>Dikarya</taxon>
        <taxon>Ascomycota</taxon>
        <taxon>Pezizomycotina</taxon>
        <taxon>Dothideomycetes</taxon>
        <taxon>Dothideomycetidae</taxon>
        <taxon>Dothideales</taxon>
        <taxon>Saccotheciaceae</taxon>
        <taxon>Aureobasidium</taxon>
    </lineage>
</organism>
<proteinExistence type="predicted"/>
<feature type="region of interest" description="Disordered" evidence="1">
    <location>
        <begin position="1"/>
        <end position="41"/>
    </location>
</feature>
<evidence type="ECO:0000313" key="3">
    <source>
        <dbReference type="Proteomes" id="UP000729357"/>
    </source>
</evidence>
<protein>
    <submittedName>
        <fullName evidence="2">Uncharacterized protein</fullName>
    </submittedName>
</protein>
<comment type="caution">
    <text evidence="2">The sequence shown here is derived from an EMBL/GenBank/DDBJ whole genome shotgun (WGS) entry which is preliminary data.</text>
</comment>
<dbReference type="AlphaFoldDB" id="A0A9P8FUA2"/>
<reference evidence="2" key="2">
    <citation type="submission" date="2021-08" db="EMBL/GenBank/DDBJ databases">
        <authorList>
            <person name="Gostincar C."/>
            <person name="Sun X."/>
            <person name="Song Z."/>
            <person name="Gunde-Cimerman N."/>
        </authorList>
    </citation>
    <scope>NUCLEOTIDE SEQUENCE</scope>
    <source>
        <strain evidence="2">EXF-9298</strain>
    </source>
</reference>
<sequence length="67" mass="7097">MQTQALMGRGGYNRISPPVLGRGGYNRDIKPSGISRPSNPSSLATRTYFEAGEVLDTDLGLEDGIAA</sequence>
<dbReference type="Proteomes" id="UP000729357">
    <property type="component" value="Unassembled WGS sequence"/>
</dbReference>
<feature type="non-terminal residue" evidence="2">
    <location>
        <position position="67"/>
    </location>
</feature>